<evidence type="ECO:0008006" key="3">
    <source>
        <dbReference type="Google" id="ProtNLM"/>
    </source>
</evidence>
<evidence type="ECO:0000313" key="2">
    <source>
        <dbReference type="Proteomes" id="UP001176429"/>
    </source>
</evidence>
<reference evidence="1" key="1">
    <citation type="submission" date="2023-07" db="EMBL/GenBank/DDBJ databases">
        <authorList>
            <person name="Kim M.K."/>
        </authorList>
    </citation>
    <scope>NUCLEOTIDE SEQUENCE</scope>
    <source>
        <strain evidence="1">ASUV-10-1</strain>
    </source>
</reference>
<accession>A0ABT9BHN1</accession>
<sequence length="221" mass="25067">MRTRYYLLSAIGAILLDSCDVPGPQYRLSAEQLAWQPYRIGEVLRFGHAQDGRVRSYRIASVDSRMDGARGVYFSGRPGYERITVKTQRLDTTFYYYNSAPGQPLDSALFQTMALDLYLYAPEGGTPQLQAQYGWDYSVFSRSLPLDSAIAGATWNYPTLRILPSVTLGGIDYAQTIWQALDYGNQQSSRRYKLIRQLYYAKGKGVVAFEEDGTGLWYRLP</sequence>
<gene>
    <name evidence="1" type="ORF">Q5H93_20700</name>
</gene>
<dbReference type="Proteomes" id="UP001176429">
    <property type="component" value="Unassembled WGS sequence"/>
</dbReference>
<dbReference type="EMBL" id="JAUQSY010000017">
    <property type="protein sequence ID" value="MDO7877178.1"/>
    <property type="molecule type" value="Genomic_DNA"/>
</dbReference>
<evidence type="ECO:0000313" key="1">
    <source>
        <dbReference type="EMBL" id="MDO7877178.1"/>
    </source>
</evidence>
<dbReference type="RefSeq" id="WP_305008605.1">
    <property type="nucleotide sequence ID" value="NZ_JAUQSY010000017.1"/>
</dbReference>
<protein>
    <recommendedName>
        <fullName evidence="3">DUF4595 domain-containing protein</fullName>
    </recommendedName>
</protein>
<proteinExistence type="predicted"/>
<comment type="caution">
    <text evidence="1">The sequence shown here is derived from an EMBL/GenBank/DDBJ whole genome shotgun (WGS) entry which is preliminary data.</text>
</comment>
<organism evidence="1 2">
    <name type="scientific">Hymenobacter aranciens</name>
    <dbReference type="NCBI Taxonomy" id="3063996"/>
    <lineage>
        <taxon>Bacteria</taxon>
        <taxon>Pseudomonadati</taxon>
        <taxon>Bacteroidota</taxon>
        <taxon>Cytophagia</taxon>
        <taxon>Cytophagales</taxon>
        <taxon>Hymenobacteraceae</taxon>
        <taxon>Hymenobacter</taxon>
    </lineage>
</organism>
<name>A0ABT9BHN1_9BACT</name>
<keyword evidence="2" id="KW-1185">Reference proteome</keyword>